<keyword evidence="2" id="KW-0645">Protease</keyword>
<keyword evidence="4" id="KW-0732">Signal</keyword>
<comment type="caution">
    <text evidence="6">The sequence shown here is derived from an EMBL/GenBank/DDBJ whole genome shotgun (WGS) entry which is preliminary data.</text>
</comment>
<dbReference type="EMBL" id="JACTNZ010000011">
    <property type="protein sequence ID" value="KAG5524589.1"/>
    <property type="molecule type" value="Genomic_DNA"/>
</dbReference>
<proteinExistence type="inferred from homology"/>
<evidence type="ECO:0000256" key="2">
    <source>
        <dbReference type="ARBA" id="ARBA00022670"/>
    </source>
</evidence>
<dbReference type="SUPFAM" id="SSF54001">
    <property type="entry name" value="Cysteine proteinases"/>
    <property type="match status" value="1"/>
</dbReference>
<keyword evidence="7" id="KW-1185">Reference proteome</keyword>
<evidence type="ECO:0000256" key="1">
    <source>
        <dbReference type="ARBA" id="ARBA00005234"/>
    </source>
</evidence>
<organism evidence="6 7">
    <name type="scientific">Rhododendron griersonianum</name>
    <dbReference type="NCBI Taxonomy" id="479676"/>
    <lineage>
        <taxon>Eukaryota</taxon>
        <taxon>Viridiplantae</taxon>
        <taxon>Streptophyta</taxon>
        <taxon>Embryophyta</taxon>
        <taxon>Tracheophyta</taxon>
        <taxon>Spermatophyta</taxon>
        <taxon>Magnoliopsida</taxon>
        <taxon>eudicotyledons</taxon>
        <taxon>Gunneridae</taxon>
        <taxon>Pentapetalae</taxon>
        <taxon>asterids</taxon>
        <taxon>Ericales</taxon>
        <taxon>Ericaceae</taxon>
        <taxon>Ericoideae</taxon>
        <taxon>Rhodoreae</taxon>
        <taxon>Rhododendron</taxon>
    </lineage>
</organism>
<dbReference type="Proteomes" id="UP000823749">
    <property type="component" value="Chromosome 11"/>
</dbReference>
<dbReference type="AlphaFoldDB" id="A0AAV6IB69"/>
<dbReference type="InterPro" id="IPR038765">
    <property type="entry name" value="Papain-like_cys_pep_sf"/>
</dbReference>
<evidence type="ECO:0000259" key="5">
    <source>
        <dbReference type="Pfam" id="PF02902"/>
    </source>
</evidence>
<sequence length="140" mass="16175">MIPNQFCMQLFLPILLATCDHWFCVVINLVDKRIDVLDSMKLKSTEKTSATADVVSALFSILKRTTQMEYPWNKWNVHHPDVPQQKNMFMEHWTGGKMNTRELEVVTNVYDEFSSETHGITYTFSLCGLLTVFTTVCKGF</sequence>
<reference evidence="6" key="1">
    <citation type="submission" date="2020-08" db="EMBL/GenBank/DDBJ databases">
        <title>Plant Genome Project.</title>
        <authorList>
            <person name="Zhang R.-G."/>
        </authorList>
    </citation>
    <scope>NUCLEOTIDE SEQUENCE</scope>
    <source>
        <strain evidence="6">WSP0</strain>
        <tissue evidence="6">Leaf</tissue>
    </source>
</reference>
<dbReference type="InterPro" id="IPR003653">
    <property type="entry name" value="Peptidase_C48_C"/>
</dbReference>
<dbReference type="Gene3D" id="3.40.395.10">
    <property type="entry name" value="Adenoviral Proteinase, Chain A"/>
    <property type="match status" value="1"/>
</dbReference>
<dbReference type="Pfam" id="PF02902">
    <property type="entry name" value="Peptidase_C48"/>
    <property type="match status" value="1"/>
</dbReference>
<dbReference type="GO" id="GO:0006508">
    <property type="term" value="P:proteolysis"/>
    <property type="evidence" value="ECO:0007669"/>
    <property type="project" value="UniProtKB-KW"/>
</dbReference>
<comment type="similarity">
    <text evidence="1">Belongs to the peptidase C48 family.</text>
</comment>
<evidence type="ECO:0000256" key="3">
    <source>
        <dbReference type="ARBA" id="ARBA00022801"/>
    </source>
</evidence>
<feature type="signal peptide" evidence="4">
    <location>
        <begin position="1"/>
        <end position="19"/>
    </location>
</feature>
<dbReference type="GO" id="GO:0008234">
    <property type="term" value="F:cysteine-type peptidase activity"/>
    <property type="evidence" value="ECO:0007669"/>
    <property type="project" value="InterPro"/>
</dbReference>
<keyword evidence="3" id="KW-0378">Hydrolase</keyword>
<accession>A0AAV6IB69</accession>
<gene>
    <name evidence="6" type="ORF">RHGRI_031307</name>
</gene>
<evidence type="ECO:0000313" key="6">
    <source>
        <dbReference type="EMBL" id="KAG5524589.1"/>
    </source>
</evidence>
<feature type="chain" id="PRO_5043809272" description="Ubiquitin-like protease family profile domain-containing protein" evidence="4">
    <location>
        <begin position="20"/>
        <end position="140"/>
    </location>
</feature>
<protein>
    <recommendedName>
        <fullName evidence="5">Ubiquitin-like protease family profile domain-containing protein</fullName>
    </recommendedName>
</protein>
<name>A0AAV6IB69_9ERIC</name>
<feature type="domain" description="Ubiquitin-like protease family profile" evidence="5">
    <location>
        <begin position="10"/>
        <end position="88"/>
    </location>
</feature>
<evidence type="ECO:0000313" key="7">
    <source>
        <dbReference type="Proteomes" id="UP000823749"/>
    </source>
</evidence>
<evidence type="ECO:0000256" key="4">
    <source>
        <dbReference type="SAM" id="SignalP"/>
    </source>
</evidence>